<proteinExistence type="predicted"/>
<dbReference type="EMBL" id="QNRK01000001">
    <property type="protein sequence ID" value="RBP18311.1"/>
    <property type="molecule type" value="Genomic_DNA"/>
</dbReference>
<dbReference type="InterPro" id="IPR038186">
    <property type="entry name" value="CHAD_dom_sf"/>
</dbReference>
<evidence type="ECO:0000313" key="3">
    <source>
        <dbReference type="Proteomes" id="UP000253529"/>
    </source>
</evidence>
<dbReference type="PANTHER" id="PTHR39339:SF1">
    <property type="entry name" value="CHAD DOMAIN-CONTAINING PROTEIN"/>
    <property type="match status" value="1"/>
</dbReference>
<reference evidence="2 3" key="1">
    <citation type="submission" date="2018-06" db="EMBL/GenBank/DDBJ databases">
        <title>Genomic Encyclopedia of Type Strains, Phase IV (KMG-IV): sequencing the most valuable type-strain genomes for metagenomic binning, comparative biology and taxonomic classification.</title>
        <authorList>
            <person name="Goeker M."/>
        </authorList>
    </citation>
    <scope>NUCLEOTIDE SEQUENCE [LARGE SCALE GENOMIC DNA]</scope>
    <source>
        <strain evidence="2 3">DSM 24875</strain>
    </source>
</reference>
<dbReference type="OrthoDB" id="8453396at2"/>
<evidence type="ECO:0000313" key="2">
    <source>
        <dbReference type="EMBL" id="RBP18311.1"/>
    </source>
</evidence>
<comment type="caution">
    <text evidence="2">The sequence shown here is derived from an EMBL/GenBank/DDBJ whole genome shotgun (WGS) entry which is preliminary data.</text>
</comment>
<dbReference type="PANTHER" id="PTHR39339">
    <property type="entry name" value="SLR1444 PROTEIN"/>
    <property type="match status" value="1"/>
</dbReference>
<dbReference type="Pfam" id="PF05235">
    <property type="entry name" value="CHAD"/>
    <property type="match status" value="1"/>
</dbReference>
<dbReference type="Proteomes" id="UP000253529">
    <property type="component" value="Unassembled WGS sequence"/>
</dbReference>
<organism evidence="2 3">
    <name type="scientific">Roseiarcus fermentans</name>
    <dbReference type="NCBI Taxonomy" id="1473586"/>
    <lineage>
        <taxon>Bacteria</taxon>
        <taxon>Pseudomonadati</taxon>
        <taxon>Pseudomonadota</taxon>
        <taxon>Alphaproteobacteria</taxon>
        <taxon>Hyphomicrobiales</taxon>
        <taxon>Roseiarcaceae</taxon>
        <taxon>Roseiarcus</taxon>
    </lineage>
</organism>
<dbReference type="PROSITE" id="PS51708">
    <property type="entry name" value="CHAD"/>
    <property type="match status" value="1"/>
</dbReference>
<accession>A0A366FUX7</accession>
<dbReference type="AlphaFoldDB" id="A0A366FUX7"/>
<name>A0A366FUX7_9HYPH</name>
<dbReference type="SMART" id="SM00880">
    <property type="entry name" value="CHAD"/>
    <property type="match status" value="1"/>
</dbReference>
<sequence>METQPWPGYCRALLASSVASSAARFPGRGEEAPERVHGVRKSLKESRALARLFLPSIGEPARVTIAALAVVRRRIGRARDLDVMEGRIERLAPPPEIAAPLRDAIDRERAAAQRAHTSFATAASRAQLQAIVKRLEGWDLSPVADADIAEAAARTFRQAVRRGRLAFDDGDPAALHALRSRVVDLRYQLSALAPAWPATLDAHSEALNALRDTLGDYNDLDVLGRFAAERGGLSPEALATFHERLDSKQRKLKRRAAIEFERLFAAETPDAFAARLAVYLRHPLGKLAPPRPKSSERLASPPVTA</sequence>
<gene>
    <name evidence="2" type="ORF">DFR50_101255</name>
</gene>
<protein>
    <submittedName>
        <fullName evidence="2">CHAD domain-containing protein</fullName>
    </submittedName>
</protein>
<evidence type="ECO:0000259" key="1">
    <source>
        <dbReference type="PROSITE" id="PS51708"/>
    </source>
</evidence>
<dbReference type="RefSeq" id="WP_113887361.1">
    <property type="nucleotide sequence ID" value="NZ_QNRK01000001.1"/>
</dbReference>
<dbReference type="Gene3D" id="1.40.20.10">
    <property type="entry name" value="CHAD domain"/>
    <property type="match status" value="1"/>
</dbReference>
<dbReference type="InterPro" id="IPR007899">
    <property type="entry name" value="CHAD_dom"/>
</dbReference>
<feature type="domain" description="CHAD" evidence="1">
    <location>
        <begin position="3"/>
        <end position="269"/>
    </location>
</feature>
<keyword evidence="3" id="KW-1185">Reference proteome</keyword>